<dbReference type="InterPro" id="IPR050291">
    <property type="entry name" value="CDF_Transporter"/>
</dbReference>
<dbReference type="GO" id="GO:0008324">
    <property type="term" value="F:monoatomic cation transmembrane transporter activity"/>
    <property type="evidence" value="ECO:0007669"/>
    <property type="project" value="InterPro"/>
</dbReference>
<dbReference type="PANTHER" id="PTHR43840">
    <property type="entry name" value="MITOCHONDRIAL METAL TRANSPORTER 1-RELATED"/>
    <property type="match status" value="1"/>
</dbReference>
<dbReference type="FunFam" id="1.20.1510.10:FF:000006">
    <property type="entry name" value="Divalent cation efflux transporter"/>
    <property type="match status" value="1"/>
</dbReference>
<evidence type="ECO:0000256" key="2">
    <source>
        <dbReference type="ARBA" id="ARBA00008114"/>
    </source>
</evidence>
<evidence type="ECO:0000259" key="8">
    <source>
        <dbReference type="Pfam" id="PF01545"/>
    </source>
</evidence>
<evidence type="ECO:0000256" key="1">
    <source>
        <dbReference type="ARBA" id="ARBA00004141"/>
    </source>
</evidence>
<dbReference type="Proteomes" id="UP000218387">
    <property type="component" value="Chromosome"/>
</dbReference>
<gene>
    <name evidence="10" type="ORF">CPZ25_004020</name>
</gene>
<organism evidence="10 11">
    <name type="scientific">Eubacterium maltosivorans</name>
    <dbReference type="NCBI Taxonomy" id="2041044"/>
    <lineage>
        <taxon>Bacteria</taxon>
        <taxon>Bacillati</taxon>
        <taxon>Bacillota</taxon>
        <taxon>Clostridia</taxon>
        <taxon>Eubacteriales</taxon>
        <taxon>Eubacteriaceae</taxon>
        <taxon>Eubacterium</taxon>
    </lineage>
</organism>
<feature type="transmembrane region" description="Helical" evidence="7">
    <location>
        <begin position="95"/>
        <end position="112"/>
    </location>
</feature>
<dbReference type="PANTHER" id="PTHR43840:SF15">
    <property type="entry name" value="MITOCHONDRIAL METAL TRANSPORTER 1-RELATED"/>
    <property type="match status" value="1"/>
</dbReference>
<accession>A0A4P9C743</accession>
<evidence type="ECO:0000259" key="9">
    <source>
        <dbReference type="Pfam" id="PF16916"/>
    </source>
</evidence>
<dbReference type="InterPro" id="IPR027469">
    <property type="entry name" value="Cation_efflux_TMD_sf"/>
</dbReference>
<evidence type="ECO:0000256" key="7">
    <source>
        <dbReference type="SAM" id="Phobius"/>
    </source>
</evidence>
<dbReference type="InterPro" id="IPR002524">
    <property type="entry name" value="Cation_efflux"/>
</dbReference>
<evidence type="ECO:0000256" key="6">
    <source>
        <dbReference type="ARBA" id="ARBA00023136"/>
    </source>
</evidence>
<sequence>MTRLLVRLFIKEGDKTGDPDVRQVYGVLSGGVGIACNLLLFLGKLVLGFVTGAISIVADAVNNLSDAGSSIITLLGFKMAGKPADHGHPYGHGRIEYLSALFISVAIILMGVELLKSSAERILNPAETSVSLVVFVILIASILVKLWMFLFNRKLGQRINSSAMEATALDSISDSLATLVVLIGMAINYFTGYDLDGYMGVIVAAFILITGIKSAKDSVQPLIGAPPDEGFVEKIHRIVMSHPEIRGMHELLIHDYGPAHADVSLHVEMSSQLDMVTAHEIITSIEDELKSQCHCDVTIHIDPVVEEKTKDQ</sequence>
<dbReference type="Pfam" id="PF01545">
    <property type="entry name" value="Cation_efflux"/>
    <property type="match status" value="1"/>
</dbReference>
<dbReference type="EMBL" id="CP029487">
    <property type="protein sequence ID" value="QCT70521.1"/>
    <property type="molecule type" value="Genomic_DNA"/>
</dbReference>
<feature type="transmembrane region" description="Helical" evidence="7">
    <location>
        <begin position="172"/>
        <end position="191"/>
    </location>
</feature>
<evidence type="ECO:0000313" key="10">
    <source>
        <dbReference type="EMBL" id="QCT70521.1"/>
    </source>
</evidence>
<feature type="transmembrane region" description="Helical" evidence="7">
    <location>
        <begin position="24"/>
        <end position="47"/>
    </location>
</feature>
<dbReference type="RefSeq" id="WP_096919801.1">
    <property type="nucleotide sequence ID" value="NZ_CP029487.1"/>
</dbReference>
<evidence type="ECO:0000313" key="11">
    <source>
        <dbReference type="Proteomes" id="UP000218387"/>
    </source>
</evidence>
<dbReference type="SUPFAM" id="SSF160240">
    <property type="entry name" value="Cation efflux protein cytoplasmic domain-like"/>
    <property type="match status" value="1"/>
</dbReference>
<evidence type="ECO:0000256" key="5">
    <source>
        <dbReference type="ARBA" id="ARBA00022989"/>
    </source>
</evidence>
<dbReference type="Pfam" id="PF16916">
    <property type="entry name" value="ZT_dimer"/>
    <property type="match status" value="1"/>
</dbReference>
<keyword evidence="11" id="KW-1185">Reference proteome</keyword>
<dbReference type="Gene3D" id="1.20.1510.10">
    <property type="entry name" value="Cation efflux protein transmembrane domain"/>
    <property type="match status" value="1"/>
</dbReference>
<keyword evidence="3" id="KW-0813">Transport</keyword>
<keyword evidence="6 7" id="KW-0472">Membrane</keyword>
<comment type="similarity">
    <text evidence="2">Belongs to the cation diffusion facilitator (CDF) transporter (TC 2.A.4) family.</text>
</comment>
<feature type="domain" description="Cation efflux protein transmembrane" evidence="8">
    <location>
        <begin position="32"/>
        <end position="222"/>
    </location>
</feature>
<dbReference type="GO" id="GO:0016020">
    <property type="term" value="C:membrane"/>
    <property type="evidence" value="ECO:0007669"/>
    <property type="project" value="UniProtKB-SubCell"/>
</dbReference>
<dbReference type="Gene3D" id="3.30.70.1350">
    <property type="entry name" value="Cation efflux protein, cytoplasmic domain"/>
    <property type="match status" value="1"/>
</dbReference>
<feature type="domain" description="Cation efflux protein cytoplasmic" evidence="9">
    <location>
        <begin position="227"/>
        <end position="303"/>
    </location>
</feature>
<comment type="subcellular location">
    <subcellularLocation>
        <location evidence="1">Membrane</location>
        <topology evidence="1">Multi-pass membrane protein</topology>
    </subcellularLocation>
</comment>
<dbReference type="InterPro" id="IPR036837">
    <property type="entry name" value="Cation_efflux_CTD_sf"/>
</dbReference>
<dbReference type="KEGG" id="emt:CPZ25_004020"/>
<evidence type="ECO:0000256" key="4">
    <source>
        <dbReference type="ARBA" id="ARBA00022692"/>
    </source>
</evidence>
<dbReference type="SUPFAM" id="SSF161111">
    <property type="entry name" value="Cation efflux protein transmembrane domain-like"/>
    <property type="match status" value="1"/>
</dbReference>
<dbReference type="NCBIfam" id="TIGR01297">
    <property type="entry name" value="CDF"/>
    <property type="match status" value="1"/>
</dbReference>
<keyword evidence="5 7" id="KW-1133">Transmembrane helix</keyword>
<proteinExistence type="inferred from homology"/>
<feature type="transmembrane region" description="Helical" evidence="7">
    <location>
        <begin position="132"/>
        <end position="151"/>
    </location>
</feature>
<name>A0A4P9C743_EUBML</name>
<dbReference type="InterPro" id="IPR027470">
    <property type="entry name" value="Cation_efflux_CTD"/>
</dbReference>
<dbReference type="InterPro" id="IPR058533">
    <property type="entry name" value="Cation_efflux_TM"/>
</dbReference>
<keyword evidence="4 7" id="KW-0812">Transmembrane</keyword>
<dbReference type="AlphaFoldDB" id="A0A4P9C743"/>
<protein>
    <submittedName>
        <fullName evidence="10">Cation transporter</fullName>
    </submittedName>
</protein>
<evidence type="ECO:0000256" key="3">
    <source>
        <dbReference type="ARBA" id="ARBA00022448"/>
    </source>
</evidence>
<reference evidence="10 11" key="1">
    <citation type="submission" date="2018-05" db="EMBL/GenBank/DDBJ databases">
        <title>Genome comparison of Eubacterium sp.</title>
        <authorList>
            <person name="Feng Y."/>
            <person name="Sanchez-Andrea I."/>
            <person name="Stams A.J.M."/>
            <person name="De Vos W.M."/>
        </authorList>
    </citation>
    <scope>NUCLEOTIDE SEQUENCE [LARGE SCALE GENOMIC DNA]</scope>
    <source>
        <strain evidence="10 11">YI</strain>
    </source>
</reference>